<protein>
    <submittedName>
        <fullName evidence="3">SdpI family protein</fullName>
    </submittedName>
</protein>
<sequence length="222" mass="23891">MFEQHRLRLLIALALPALMAGAGLWALLQLPAGAQVPIHFDAAGQANGWVSAHWGLFLLPLLAAGTLGLILLLPRIDPRADKLSQSQRAQLNIALAVQLLLATVQALIIAIALGQQPDFGRWLLLMVGLLFAVIGNMAGKLRWNYTVGIRTPWTLANERVWDKTHRFGGLVFFIAGLALMGAALLAVPSSLGVPLIVAASLISTVLCVGKSWLLWRQVVQHG</sequence>
<gene>
    <name evidence="3" type="ORF">LNV07_02675</name>
</gene>
<evidence type="ECO:0000256" key="1">
    <source>
        <dbReference type="SAM" id="Phobius"/>
    </source>
</evidence>
<keyword evidence="1" id="KW-0812">Transmembrane</keyword>
<feature type="transmembrane region" description="Helical" evidence="1">
    <location>
        <begin position="167"/>
        <end position="187"/>
    </location>
</feature>
<keyword evidence="1" id="KW-0472">Membrane</keyword>
<feature type="transmembrane region" description="Helical" evidence="1">
    <location>
        <begin position="193"/>
        <end position="215"/>
    </location>
</feature>
<evidence type="ECO:0000313" key="4">
    <source>
        <dbReference type="Proteomes" id="UP001209701"/>
    </source>
</evidence>
<dbReference type="InterPro" id="IPR012867">
    <property type="entry name" value="DUF1648"/>
</dbReference>
<dbReference type="RefSeq" id="WP_263569608.1">
    <property type="nucleotide sequence ID" value="NZ_JAJIRN010000001.1"/>
</dbReference>
<dbReference type="PANTHER" id="PTHR37810:SF5">
    <property type="entry name" value="IMMUNITY PROTEIN SDPI"/>
    <property type="match status" value="1"/>
</dbReference>
<dbReference type="InterPro" id="IPR026272">
    <property type="entry name" value="SdpI"/>
</dbReference>
<keyword evidence="4" id="KW-1185">Reference proteome</keyword>
<dbReference type="PIRSF" id="PIRSF038959">
    <property type="entry name" value="SdpI"/>
    <property type="match status" value="1"/>
</dbReference>
<comment type="caution">
    <text evidence="3">The sequence shown here is derived from an EMBL/GenBank/DDBJ whole genome shotgun (WGS) entry which is preliminary data.</text>
</comment>
<reference evidence="3 4" key="1">
    <citation type="submission" date="2021-11" db="EMBL/GenBank/DDBJ databases">
        <authorList>
            <person name="Liang Q."/>
            <person name="Mou H."/>
            <person name="Liu Z."/>
        </authorList>
    </citation>
    <scope>NUCLEOTIDE SEQUENCE [LARGE SCALE GENOMIC DNA]</scope>
    <source>
        <strain evidence="3 4">CHU3</strain>
    </source>
</reference>
<dbReference type="Pfam" id="PF07853">
    <property type="entry name" value="DUF1648"/>
    <property type="match status" value="1"/>
</dbReference>
<name>A0ABT2Y9L3_9BURK</name>
<evidence type="ECO:0000313" key="3">
    <source>
        <dbReference type="EMBL" id="MCV2367000.1"/>
    </source>
</evidence>
<accession>A0ABT2Y9L3</accession>
<dbReference type="EMBL" id="JAJIRN010000001">
    <property type="protein sequence ID" value="MCV2367000.1"/>
    <property type="molecule type" value="Genomic_DNA"/>
</dbReference>
<dbReference type="Pfam" id="PF13630">
    <property type="entry name" value="SdpI"/>
    <property type="match status" value="1"/>
</dbReference>
<feature type="transmembrane region" description="Helical" evidence="1">
    <location>
        <begin position="119"/>
        <end position="138"/>
    </location>
</feature>
<dbReference type="PANTHER" id="PTHR37810">
    <property type="entry name" value="IMMUNITY PROTEIN SDPI"/>
    <property type="match status" value="1"/>
</dbReference>
<organism evidence="3 4">
    <name type="scientific">Roseateles oligotrophus</name>
    <dbReference type="NCBI Taxonomy" id="1769250"/>
    <lineage>
        <taxon>Bacteria</taxon>
        <taxon>Pseudomonadati</taxon>
        <taxon>Pseudomonadota</taxon>
        <taxon>Betaproteobacteria</taxon>
        <taxon>Burkholderiales</taxon>
        <taxon>Sphaerotilaceae</taxon>
        <taxon>Roseateles</taxon>
    </lineage>
</organism>
<proteinExistence type="predicted"/>
<evidence type="ECO:0000259" key="2">
    <source>
        <dbReference type="Pfam" id="PF07853"/>
    </source>
</evidence>
<dbReference type="InterPro" id="IPR025962">
    <property type="entry name" value="SdpI/YhfL"/>
</dbReference>
<feature type="transmembrane region" description="Helical" evidence="1">
    <location>
        <begin position="93"/>
        <end position="113"/>
    </location>
</feature>
<dbReference type="Proteomes" id="UP001209701">
    <property type="component" value="Unassembled WGS sequence"/>
</dbReference>
<feature type="domain" description="DUF1648" evidence="2">
    <location>
        <begin position="17"/>
        <end position="63"/>
    </location>
</feature>
<feature type="transmembrane region" description="Helical" evidence="1">
    <location>
        <begin position="50"/>
        <end position="73"/>
    </location>
</feature>
<keyword evidence="1" id="KW-1133">Transmembrane helix</keyword>